<evidence type="ECO:0000256" key="2">
    <source>
        <dbReference type="ARBA" id="ARBA00023015"/>
    </source>
</evidence>
<sequence>MVHFNLLSRLEEIYIAKSIESSERVIFNFFLPTWYSVTCCLSLAKKLCLKVERFDKVVSEKQIYNKEVYMERLPLVINKIESVVLKLNYLWFYKESKFFLFEKRLSTLIKLFFFKLNVLESFFNKVTRAVKKLNFLFKKLSFLNKKPNLFFYSKKKAVADKITFILRKFKIKAGGFNLINYVKINIRLINQFKLKMIKSNLRLVVSIAKKYSNRGLSFLDLIQEGNIGLMKAVEKFEYRRGYKFSTYATWWIRQSITRSIADQARTIRIPVHMIETLNKVIQVQKSLTQDLGYEPTPERISKELAISVSKIKSIIKMAQQPISLQTPIGESEDSDLSDFIEDKNAKNPYDIAVNNILREKIVKILSTLTDREQKVLSLRFGLIDGYSRTLEEVGKLFKVTRERIRQIEAKALRKMRHPTRLNQLVNLFDKNY</sequence>
<organism evidence="9">
    <name type="scientific">Candidatus Organicella extenuata</name>
    <dbReference type="NCBI Taxonomy" id="2841811"/>
    <lineage>
        <taxon>Bacteria</taxon>
        <taxon>Pseudomonadati</taxon>
        <taxon>Verrucomicrobiota</taxon>
        <taxon>Candidatus Organicella</taxon>
    </lineage>
</organism>
<keyword evidence="1" id="KW-0963">Cytoplasm</keyword>
<dbReference type="Pfam" id="PF04539">
    <property type="entry name" value="Sigma70_r3"/>
    <property type="match status" value="1"/>
</dbReference>
<name>A0AA51BLU4_9BACT</name>
<keyword evidence="5 6" id="KW-0804">Transcription</keyword>
<dbReference type="AlphaFoldDB" id="A0AA51BLU4"/>
<gene>
    <name evidence="9" type="primary">rpoD</name>
    <name evidence="9" type="ORF">QTO32_00465</name>
</gene>
<dbReference type="GO" id="GO:0016987">
    <property type="term" value="F:sigma factor activity"/>
    <property type="evidence" value="ECO:0007669"/>
    <property type="project" value="UniProtKB-KW"/>
</dbReference>
<dbReference type="InterPro" id="IPR036388">
    <property type="entry name" value="WH-like_DNA-bd_sf"/>
</dbReference>
<dbReference type="InterPro" id="IPR013324">
    <property type="entry name" value="RNA_pol_sigma_r3/r4-like"/>
</dbReference>
<dbReference type="InterPro" id="IPR007627">
    <property type="entry name" value="RNA_pol_sigma70_r2"/>
</dbReference>
<reference evidence="9" key="1">
    <citation type="journal article" date="2021" name="Front. Microbiol.">
        <title>Genome Analysis of a Verrucomicrobial Endosymbiont With a Tiny Genome Discovered in an Antarctic Lake.</title>
        <authorList>
            <person name="Williams T.J."/>
            <person name="Allen M.A."/>
            <person name="Ivanova N."/>
            <person name="Huntemann M."/>
            <person name="Haque S."/>
            <person name="Hancock A.M."/>
            <person name="Brazendale S."/>
            <person name="Cavicchioli R."/>
        </authorList>
    </citation>
    <scope>NUCLEOTIDE SEQUENCE</scope>
    <source>
        <strain evidence="9">MAG_Ga0307966_1000010</strain>
    </source>
</reference>
<proteinExistence type="inferred from homology"/>
<dbReference type="Pfam" id="PF04542">
    <property type="entry name" value="Sigma70_r2"/>
    <property type="match status" value="1"/>
</dbReference>
<evidence type="ECO:0000256" key="4">
    <source>
        <dbReference type="ARBA" id="ARBA00023125"/>
    </source>
</evidence>
<dbReference type="InterPro" id="IPR000943">
    <property type="entry name" value="RNA_pol_sigma70"/>
</dbReference>
<keyword evidence="4 6" id="KW-0238">DNA-binding</keyword>
<evidence type="ECO:0000313" key="9">
    <source>
        <dbReference type="EMBL" id="WMI30539.1"/>
    </source>
</evidence>
<dbReference type="NCBIfam" id="TIGR02937">
    <property type="entry name" value="sigma70-ECF"/>
    <property type="match status" value="1"/>
</dbReference>
<dbReference type="InterPro" id="IPR007624">
    <property type="entry name" value="RNA_pol_sigma70_r3"/>
</dbReference>
<dbReference type="Proteomes" id="UP001238843">
    <property type="component" value="Chromosome"/>
</dbReference>
<dbReference type="InterPro" id="IPR013325">
    <property type="entry name" value="RNA_pol_sigma_r2"/>
</dbReference>
<evidence type="ECO:0000256" key="3">
    <source>
        <dbReference type="ARBA" id="ARBA00023082"/>
    </source>
</evidence>
<dbReference type="PRINTS" id="PR00046">
    <property type="entry name" value="SIGMA70FCT"/>
</dbReference>
<dbReference type="PROSITE" id="PS00715">
    <property type="entry name" value="SIGMA70_1"/>
    <property type="match status" value="1"/>
</dbReference>
<dbReference type="PROSITE" id="PS00716">
    <property type="entry name" value="SIGMA70_2"/>
    <property type="match status" value="1"/>
</dbReference>
<feature type="domain" description="RNA polymerase sigma-70" evidence="8">
    <location>
        <begin position="389"/>
        <end position="415"/>
    </location>
</feature>
<dbReference type="InterPro" id="IPR012760">
    <property type="entry name" value="RNA_pol_sigma_RpoD_C"/>
</dbReference>
<evidence type="ECO:0000256" key="6">
    <source>
        <dbReference type="RuleBase" id="RU362124"/>
    </source>
</evidence>
<comment type="similarity">
    <text evidence="6">Belongs to the sigma-70 factor family.</text>
</comment>
<dbReference type="InterPro" id="IPR007630">
    <property type="entry name" value="RNA_pol_sigma70_r4"/>
</dbReference>
<dbReference type="GO" id="GO:0006352">
    <property type="term" value="P:DNA-templated transcription initiation"/>
    <property type="evidence" value="ECO:0007669"/>
    <property type="project" value="InterPro"/>
</dbReference>
<dbReference type="InterPro" id="IPR014284">
    <property type="entry name" value="RNA_pol_sigma-70_dom"/>
</dbReference>
<evidence type="ECO:0000259" key="8">
    <source>
        <dbReference type="PROSITE" id="PS00716"/>
    </source>
</evidence>
<feature type="domain" description="RNA polymerase sigma-70" evidence="7">
    <location>
        <begin position="220"/>
        <end position="233"/>
    </location>
</feature>
<dbReference type="Pfam" id="PF04545">
    <property type="entry name" value="Sigma70_r4"/>
    <property type="match status" value="1"/>
</dbReference>
<evidence type="ECO:0000256" key="1">
    <source>
        <dbReference type="ARBA" id="ARBA00022490"/>
    </source>
</evidence>
<comment type="function">
    <text evidence="6">Sigma factors are initiation factors that promote the attachment of RNA polymerase to specific initiation sites and are then released.</text>
</comment>
<evidence type="ECO:0000259" key="7">
    <source>
        <dbReference type="PROSITE" id="PS00715"/>
    </source>
</evidence>
<dbReference type="GO" id="GO:0003677">
    <property type="term" value="F:DNA binding"/>
    <property type="evidence" value="ECO:0007669"/>
    <property type="project" value="UniProtKB-KW"/>
</dbReference>
<dbReference type="SUPFAM" id="SSF88946">
    <property type="entry name" value="Sigma2 domain of RNA polymerase sigma factors"/>
    <property type="match status" value="1"/>
</dbReference>
<keyword evidence="3 6" id="KW-0731">Sigma factor</keyword>
<dbReference type="EMBL" id="CP128385">
    <property type="protein sequence ID" value="WMI30539.1"/>
    <property type="molecule type" value="Genomic_DNA"/>
</dbReference>
<dbReference type="CDD" id="cd06171">
    <property type="entry name" value="Sigma70_r4"/>
    <property type="match status" value="1"/>
</dbReference>
<dbReference type="SUPFAM" id="SSF88659">
    <property type="entry name" value="Sigma3 and sigma4 domains of RNA polymerase sigma factors"/>
    <property type="match status" value="2"/>
</dbReference>
<dbReference type="PANTHER" id="PTHR30603">
    <property type="entry name" value="RNA POLYMERASE SIGMA FACTOR RPO"/>
    <property type="match status" value="1"/>
</dbReference>
<reference evidence="9" key="2">
    <citation type="submission" date="2023-06" db="EMBL/GenBank/DDBJ databases">
        <authorList>
            <person name="Williams T.J."/>
            <person name="Allen M.A."/>
            <person name="Ivanova N."/>
            <person name="Huntemann M."/>
            <person name="Haque S."/>
            <person name="Hancock A.M."/>
            <person name="Brazendale S."/>
            <person name="Cavicchioli R."/>
        </authorList>
    </citation>
    <scope>NUCLEOTIDE SEQUENCE</scope>
    <source>
        <strain evidence="9">MAG_Ga0307966_1000010</strain>
    </source>
</reference>
<accession>A0AA51BLU4</accession>
<evidence type="ECO:0000256" key="5">
    <source>
        <dbReference type="ARBA" id="ARBA00023163"/>
    </source>
</evidence>
<dbReference type="NCBIfam" id="TIGR02393">
    <property type="entry name" value="RpoD_Cterm"/>
    <property type="match status" value="1"/>
</dbReference>
<dbReference type="Gene3D" id="1.10.601.10">
    <property type="entry name" value="RNA Polymerase Primary Sigma Factor"/>
    <property type="match status" value="1"/>
</dbReference>
<keyword evidence="2 6" id="KW-0805">Transcription regulation</keyword>
<protein>
    <recommendedName>
        <fullName evidence="6">RNA polymerase sigma factor</fullName>
    </recommendedName>
</protein>
<dbReference type="FunFam" id="1.10.601.10:FF:000001">
    <property type="entry name" value="RNA polymerase sigma factor SigA"/>
    <property type="match status" value="1"/>
</dbReference>
<dbReference type="InterPro" id="IPR050239">
    <property type="entry name" value="Sigma-70_RNA_pol_init_factors"/>
</dbReference>
<dbReference type="Gene3D" id="1.10.10.10">
    <property type="entry name" value="Winged helix-like DNA-binding domain superfamily/Winged helix DNA-binding domain"/>
    <property type="match status" value="2"/>
</dbReference>
<dbReference type="PANTHER" id="PTHR30603:SF60">
    <property type="entry name" value="RNA POLYMERASE SIGMA FACTOR RPOD"/>
    <property type="match status" value="1"/>
</dbReference>